<evidence type="ECO:0000313" key="9">
    <source>
        <dbReference type="EMBL" id="AGB19716.1"/>
    </source>
</evidence>
<dbReference type="Pfam" id="PF00072">
    <property type="entry name" value="Response_reg"/>
    <property type="match status" value="1"/>
</dbReference>
<dbReference type="EMBL" id="CP003066">
    <property type="protein sequence ID" value="AGB19716.1"/>
    <property type="molecule type" value="Genomic_DNA"/>
</dbReference>
<dbReference type="GO" id="GO:0043565">
    <property type="term" value="F:sequence-specific DNA binding"/>
    <property type="evidence" value="ECO:0007669"/>
    <property type="project" value="InterPro"/>
</dbReference>
<dbReference type="SMART" id="SM00342">
    <property type="entry name" value="HTH_ARAC"/>
    <property type="match status" value="1"/>
</dbReference>
<evidence type="ECO:0000256" key="2">
    <source>
        <dbReference type="ARBA" id="ARBA00023015"/>
    </source>
</evidence>
<comment type="function">
    <text evidence="5">May play the central regulatory role in sporulation. It may be an element of the effector pathway responsible for the activation of sporulation genes in response to nutritional stress. Spo0A may act in concert with spo0H (a sigma factor) to control the expression of some genes that are critical to the sporulation process.</text>
</comment>
<dbReference type="InterPro" id="IPR018062">
    <property type="entry name" value="HTH_AraC-typ_CS"/>
</dbReference>
<dbReference type="SUPFAM" id="SSF46689">
    <property type="entry name" value="Homeodomain-like"/>
    <property type="match status" value="2"/>
</dbReference>
<dbReference type="InterPro" id="IPR009057">
    <property type="entry name" value="Homeodomain-like_sf"/>
</dbReference>
<dbReference type="PROSITE" id="PS01124">
    <property type="entry name" value="HTH_ARAC_FAMILY_2"/>
    <property type="match status" value="1"/>
</dbReference>
<proteinExistence type="predicted"/>
<evidence type="ECO:0000256" key="1">
    <source>
        <dbReference type="ARBA" id="ARBA00018672"/>
    </source>
</evidence>
<evidence type="ECO:0000259" key="7">
    <source>
        <dbReference type="PROSITE" id="PS01124"/>
    </source>
</evidence>
<dbReference type="SUPFAM" id="SSF52172">
    <property type="entry name" value="CheY-like"/>
    <property type="match status" value="1"/>
</dbReference>
<dbReference type="InterPro" id="IPR020449">
    <property type="entry name" value="Tscrpt_reg_AraC-type_HTH"/>
</dbReference>
<protein>
    <recommendedName>
        <fullName evidence="1">Stage 0 sporulation protein A homolog</fullName>
    </recommendedName>
</protein>
<dbReference type="PRINTS" id="PR00032">
    <property type="entry name" value="HTHARAC"/>
</dbReference>
<feature type="modified residue" description="4-aspartylphosphate" evidence="6">
    <location>
        <position position="54"/>
    </location>
</feature>
<dbReference type="AlphaFoldDB" id="L0INA1"/>
<dbReference type="PROSITE" id="PS00041">
    <property type="entry name" value="HTH_ARAC_FAMILY_1"/>
    <property type="match status" value="1"/>
</dbReference>
<feature type="domain" description="HTH araC/xylS-type" evidence="7">
    <location>
        <begin position="250"/>
        <end position="348"/>
    </location>
</feature>
<dbReference type="RefSeq" id="WP_015312199.1">
    <property type="nucleotide sequence ID" value="NC_019970.1"/>
</dbReference>
<evidence type="ECO:0000313" key="10">
    <source>
        <dbReference type="Proteomes" id="UP000010845"/>
    </source>
</evidence>
<dbReference type="KEGG" id="tto:Thethe_02132"/>
<evidence type="ECO:0000259" key="8">
    <source>
        <dbReference type="PROSITE" id="PS50110"/>
    </source>
</evidence>
<dbReference type="Gene3D" id="3.40.50.2300">
    <property type="match status" value="1"/>
</dbReference>
<evidence type="ECO:0000256" key="3">
    <source>
        <dbReference type="ARBA" id="ARBA00023125"/>
    </source>
</evidence>
<dbReference type="GO" id="GO:0000160">
    <property type="term" value="P:phosphorelay signal transduction system"/>
    <property type="evidence" value="ECO:0007669"/>
    <property type="project" value="InterPro"/>
</dbReference>
<dbReference type="SMART" id="SM00448">
    <property type="entry name" value="REC"/>
    <property type="match status" value="1"/>
</dbReference>
<dbReference type="PANTHER" id="PTHR43280:SF2">
    <property type="entry name" value="HTH-TYPE TRANSCRIPTIONAL REGULATOR EXSA"/>
    <property type="match status" value="1"/>
</dbReference>
<keyword evidence="2" id="KW-0805">Transcription regulation</keyword>
<dbReference type="Proteomes" id="UP000010845">
    <property type="component" value="Chromosome"/>
</dbReference>
<keyword evidence="3 9" id="KW-0238">DNA-binding</keyword>
<sequence>MYKVLIADDESIERKAISIILGKNDNFKLIGEANNGIDVIEKAKNLNPDVILMDIKMPGMDGIKATKEILKTNPSIKTIIITAYDEFQYAQQAIKIGAIDYLLKPVRPDDLMESIYKAVLYKTQNSLPINSVNLKTYLEINKNVVLFEKIKIGDKMALKIEINKLIEEHLSITSDDIKEFTTILFFKIVDFISSKNDFIEDKLLKLCDEFSAEISKLESIAQIKKLIYDYIDIVFNIIILYKPYKPSLIKEALKYIDENYNKNITLEDVAKYVHLNPQYLSRYFKKTMNMNFVDYISKIRINSSKKLLSETDLSINSIALKVGYTDQSYFCKVFKKIEGISPNKFRKNLKL</sequence>
<dbReference type="InterPro" id="IPR011006">
    <property type="entry name" value="CheY-like_superfamily"/>
</dbReference>
<dbReference type="GO" id="GO:0003700">
    <property type="term" value="F:DNA-binding transcription factor activity"/>
    <property type="evidence" value="ECO:0007669"/>
    <property type="project" value="InterPro"/>
</dbReference>
<dbReference type="InterPro" id="IPR018060">
    <property type="entry name" value="HTH_AraC"/>
</dbReference>
<organism evidence="9 10">
    <name type="scientific">Thermoanaerobacterium thermosaccharolyticum M0795</name>
    <dbReference type="NCBI Taxonomy" id="698948"/>
    <lineage>
        <taxon>Bacteria</taxon>
        <taxon>Bacillati</taxon>
        <taxon>Bacillota</taxon>
        <taxon>Clostridia</taxon>
        <taxon>Thermoanaerobacterales</taxon>
        <taxon>Thermoanaerobacteraceae</taxon>
        <taxon>Thermoanaerobacterium</taxon>
    </lineage>
</organism>
<dbReference type="HOGENOM" id="CLU_000445_5_1_9"/>
<dbReference type="Gene3D" id="1.10.10.60">
    <property type="entry name" value="Homeodomain-like"/>
    <property type="match status" value="2"/>
</dbReference>
<keyword evidence="6" id="KW-0597">Phosphoprotein</keyword>
<evidence type="ECO:0000256" key="5">
    <source>
        <dbReference type="ARBA" id="ARBA00024867"/>
    </source>
</evidence>
<reference evidence="9 10" key="1">
    <citation type="submission" date="2012-03" db="EMBL/GenBank/DDBJ databases">
        <title>Complete sequence of chromosome of Thermoanaerobacterium thermosaccharolyticum M0795.</title>
        <authorList>
            <consortium name="US DOE Joint Genome Institute"/>
            <person name="Lucas S."/>
            <person name="Han J."/>
            <person name="Lapidus A."/>
            <person name="Cheng J.-F."/>
            <person name="Goodwin L."/>
            <person name="Pitluck S."/>
            <person name="Peters L."/>
            <person name="Teshima H."/>
            <person name="Detter J.C."/>
            <person name="Han C."/>
            <person name="Tapia R."/>
            <person name="Land M."/>
            <person name="Hauser L."/>
            <person name="Kyrpides N."/>
            <person name="Ivanova N."/>
            <person name="Pagani I."/>
            <person name="Feinberg L."/>
            <person name="Folden J."/>
            <person name="Hogsett D."/>
            <person name="Shaw J."/>
            <person name="Woyke T."/>
        </authorList>
    </citation>
    <scope>NUCLEOTIDE SEQUENCE [LARGE SCALE GENOMIC DNA]</scope>
    <source>
        <strain evidence="9 10">M0795</strain>
    </source>
</reference>
<dbReference type="Pfam" id="PF12833">
    <property type="entry name" value="HTH_18"/>
    <property type="match status" value="1"/>
</dbReference>
<dbReference type="CDD" id="cd17536">
    <property type="entry name" value="REC_YesN-like"/>
    <property type="match status" value="1"/>
</dbReference>
<dbReference type="PATRIC" id="fig|698948.3.peg.2124"/>
<dbReference type="InterPro" id="IPR001789">
    <property type="entry name" value="Sig_transdc_resp-reg_receiver"/>
</dbReference>
<keyword evidence="4" id="KW-0804">Transcription</keyword>
<name>L0INA1_THETR</name>
<gene>
    <name evidence="9" type="ORF">Thethe_02132</name>
</gene>
<dbReference type="PANTHER" id="PTHR43280">
    <property type="entry name" value="ARAC-FAMILY TRANSCRIPTIONAL REGULATOR"/>
    <property type="match status" value="1"/>
</dbReference>
<accession>L0INA1</accession>
<dbReference type="PROSITE" id="PS50110">
    <property type="entry name" value="RESPONSE_REGULATORY"/>
    <property type="match status" value="1"/>
</dbReference>
<feature type="domain" description="Response regulatory" evidence="8">
    <location>
        <begin position="3"/>
        <end position="119"/>
    </location>
</feature>
<evidence type="ECO:0000256" key="6">
    <source>
        <dbReference type="PROSITE-ProRule" id="PRU00169"/>
    </source>
</evidence>
<evidence type="ECO:0000256" key="4">
    <source>
        <dbReference type="ARBA" id="ARBA00023163"/>
    </source>
</evidence>